<proteinExistence type="inferred from homology"/>
<dbReference type="GO" id="GO:0003774">
    <property type="term" value="F:cytoskeletal motor activity"/>
    <property type="evidence" value="ECO:0007669"/>
    <property type="project" value="InterPro"/>
</dbReference>
<dbReference type="GO" id="GO:0005524">
    <property type="term" value="F:ATP binding"/>
    <property type="evidence" value="ECO:0007669"/>
    <property type="project" value="InterPro"/>
</dbReference>
<evidence type="ECO:0000313" key="4">
    <source>
        <dbReference type="Proteomes" id="UP001168098"/>
    </source>
</evidence>
<keyword evidence="4" id="KW-1185">Reference proteome</keyword>
<keyword evidence="1" id="KW-0505">Motor protein</keyword>
<feature type="domain" description="Myosin motor" evidence="2">
    <location>
        <begin position="1"/>
        <end position="62"/>
    </location>
</feature>
<keyword evidence="1" id="KW-0518">Myosin</keyword>
<comment type="caution">
    <text evidence="1">Lacks conserved residue(s) required for the propagation of feature annotation.</text>
</comment>
<protein>
    <recommendedName>
        <fullName evidence="2">Myosin motor domain-containing protein</fullName>
    </recommendedName>
</protein>
<evidence type="ECO:0000259" key="2">
    <source>
        <dbReference type="PROSITE" id="PS51456"/>
    </source>
</evidence>
<dbReference type="InterPro" id="IPR027417">
    <property type="entry name" value="P-loop_NTPase"/>
</dbReference>
<gene>
    <name evidence="3" type="ORF">PVL29_012085</name>
</gene>
<keyword evidence="1" id="KW-0009">Actin-binding</keyword>
<name>A0AA39DR89_VITRO</name>
<dbReference type="GO" id="GO:0016459">
    <property type="term" value="C:myosin complex"/>
    <property type="evidence" value="ECO:0007669"/>
    <property type="project" value="UniProtKB-KW"/>
</dbReference>
<dbReference type="SUPFAM" id="SSF52540">
    <property type="entry name" value="P-loop containing nucleoside triphosphate hydrolases"/>
    <property type="match status" value="1"/>
</dbReference>
<dbReference type="Gene3D" id="1.10.10.820">
    <property type="match status" value="1"/>
</dbReference>
<dbReference type="GO" id="GO:0003779">
    <property type="term" value="F:actin binding"/>
    <property type="evidence" value="ECO:0007669"/>
    <property type="project" value="UniProtKB-KW"/>
</dbReference>
<organism evidence="3 4">
    <name type="scientific">Vitis rotundifolia</name>
    <name type="common">Muscadine grape</name>
    <dbReference type="NCBI Taxonomy" id="103349"/>
    <lineage>
        <taxon>Eukaryota</taxon>
        <taxon>Viridiplantae</taxon>
        <taxon>Streptophyta</taxon>
        <taxon>Embryophyta</taxon>
        <taxon>Tracheophyta</taxon>
        <taxon>Spermatophyta</taxon>
        <taxon>Magnoliopsida</taxon>
        <taxon>eudicotyledons</taxon>
        <taxon>Gunneridae</taxon>
        <taxon>Pentapetalae</taxon>
        <taxon>rosids</taxon>
        <taxon>Vitales</taxon>
        <taxon>Vitaceae</taxon>
        <taxon>Viteae</taxon>
        <taxon>Vitis</taxon>
    </lineage>
</organism>
<comment type="similarity">
    <text evidence="1">Belongs to the TRAFAC class myosin-kinesin ATPase superfamily. Myosin family.</text>
</comment>
<accession>A0AA39DR89</accession>
<dbReference type="Proteomes" id="UP001168098">
    <property type="component" value="Unassembled WGS sequence"/>
</dbReference>
<evidence type="ECO:0000313" key="3">
    <source>
        <dbReference type="EMBL" id="KAJ9693189.1"/>
    </source>
</evidence>
<dbReference type="EMBL" id="JARBHA010000009">
    <property type="protein sequence ID" value="KAJ9693189.1"/>
    <property type="molecule type" value="Genomic_DNA"/>
</dbReference>
<dbReference type="PROSITE" id="PS51456">
    <property type="entry name" value="MYOSIN_MOTOR"/>
    <property type="match status" value="1"/>
</dbReference>
<dbReference type="AlphaFoldDB" id="A0AA39DR89"/>
<dbReference type="InterPro" id="IPR001609">
    <property type="entry name" value="Myosin_head_motor_dom-like"/>
</dbReference>
<evidence type="ECO:0000256" key="1">
    <source>
        <dbReference type="PROSITE-ProRule" id="PRU00782"/>
    </source>
</evidence>
<reference evidence="3 4" key="1">
    <citation type="journal article" date="2023" name="BMC Biotechnol.">
        <title>Vitis rotundifolia cv Carlos genome sequencing.</title>
        <authorList>
            <person name="Huff M."/>
            <person name="Hulse-Kemp A."/>
            <person name="Scheffler B."/>
            <person name="Youngblood R."/>
            <person name="Simpson S."/>
            <person name="Babiker E."/>
            <person name="Staton M."/>
        </authorList>
    </citation>
    <scope>NUCLEOTIDE SEQUENCE [LARGE SCALE GENOMIC DNA]</scope>
    <source>
        <tissue evidence="3">Leaf</tissue>
    </source>
</reference>
<comment type="caution">
    <text evidence="3">The sequence shown here is derived from an EMBL/GenBank/DDBJ whole genome shotgun (WGS) entry which is preliminary data.</text>
</comment>
<sequence>MDQKVKPNRDLMAPLSLRKELDLKSAYEYKYWKQSNCYSITGVDDAEQLHAVVEALDIVHVL</sequence>